<feature type="transmembrane region" description="Helical" evidence="3">
    <location>
        <begin position="99"/>
        <end position="118"/>
    </location>
</feature>
<dbReference type="InterPro" id="IPR011701">
    <property type="entry name" value="MFS"/>
</dbReference>
<feature type="transmembrane region" description="Helical" evidence="3">
    <location>
        <begin position="130"/>
        <end position="150"/>
    </location>
</feature>
<comment type="caution">
    <text evidence="4">The sequence shown here is derived from an EMBL/GenBank/DDBJ whole genome shotgun (WGS) entry which is preliminary data.</text>
</comment>
<organism evidence="4 5">
    <name type="scientific">Bondarzewia mesenterica</name>
    <dbReference type="NCBI Taxonomy" id="1095465"/>
    <lineage>
        <taxon>Eukaryota</taxon>
        <taxon>Fungi</taxon>
        <taxon>Dikarya</taxon>
        <taxon>Basidiomycota</taxon>
        <taxon>Agaricomycotina</taxon>
        <taxon>Agaricomycetes</taxon>
        <taxon>Russulales</taxon>
        <taxon>Bondarzewiaceae</taxon>
        <taxon>Bondarzewia</taxon>
    </lineage>
</organism>
<accession>A0A4S4LSX7</accession>
<dbReference type="EMBL" id="SGPL01000205">
    <property type="protein sequence ID" value="THH15544.1"/>
    <property type="molecule type" value="Genomic_DNA"/>
</dbReference>
<reference evidence="4 5" key="1">
    <citation type="submission" date="2019-02" db="EMBL/GenBank/DDBJ databases">
        <title>Genome sequencing of the rare red list fungi Bondarzewia mesenterica.</title>
        <authorList>
            <person name="Buettner E."/>
            <person name="Kellner H."/>
        </authorList>
    </citation>
    <scope>NUCLEOTIDE SEQUENCE [LARGE SCALE GENOMIC DNA]</scope>
    <source>
        <strain evidence="4 5">DSM 108281</strain>
    </source>
</reference>
<sequence>MTGFDDRMPYHFLEPSYSNAYGVFQGFYIREYLSDRSSSDISWIGSLQVMLMLSLGLVTGHAYDTGYLCGSRCLDLYTMLMPRPSPQSPSHDRRYSPVFLSQGLGLGLAFGMTYIPSVGIISHYFQRRRALAMGIVASGSSLGSIVHPIMLNQLFHGSARFSKGVRYSAIFNLGLMILANVFMRPRLPPKKAGNVFAGATAFAHDAAYVLIVIGTVLVIMGLFFPIFYLQLDAISQGLDATFSFYSLTILNTASFVGRLFSSVLAQYFGVFNTILPFTAACGVLAFTMFSVKTVASIVVFAILYGLSSSAYVGLLAPMIASLSSDFSEIGSREWEYVLLSPGLEVSSVSPVFVTLVKHSPCLHVSTRHSDRRGAVSIFIQVVATNYFHWREAQHLTAIIEVDGLTN</sequence>
<dbReference type="InterPro" id="IPR050327">
    <property type="entry name" value="Proton-linked_MCT"/>
</dbReference>
<keyword evidence="3" id="KW-1133">Transmembrane helix</keyword>
<dbReference type="Proteomes" id="UP000310158">
    <property type="component" value="Unassembled WGS sequence"/>
</dbReference>
<dbReference type="PANTHER" id="PTHR11360">
    <property type="entry name" value="MONOCARBOXYLATE TRANSPORTER"/>
    <property type="match status" value="1"/>
</dbReference>
<feature type="transmembrane region" description="Helical" evidence="3">
    <location>
        <begin position="267"/>
        <end position="291"/>
    </location>
</feature>
<feature type="transmembrane region" description="Helical" evidence="3">
    <location>
        <begin position="195"/>
        <end position="228"/>
    </location>
</feature>
<dbReference type="AlphaFoldDB" id="A0A4S4LSX7"/>
<evidence type="ECO:0000256" key="1">
    <source>
        <dbReference type="ARBA" id="ARBA00004141"/>
    </source>
</evidence>
<evidence type="ECO:0000313" key="4">
    <source>
        <dbReference type="EMBL" id="THH15544.1"/>
    </source>
</evidence>
<gene>
    <name evidence="4" type="ORF">EW146_g4947</name>
</gene>
<evidence type="ECO:0000313" key="5">
    <source>
        <dbReference type="Proteomes" id="UP000310158"/>
    </source>
</evidence>
<feature type="transmembrane region" description="Helical" evidence="3">
    <location>
        <begin position="297"/>
        <end position="322"/>
    </location>
</feature>
<dbReference type="GO" id="GO:0022857">
    <property type="term" value="F:transmembrane transporter activity"/>
    <property type="evidence" value="ECO:0007669"/>
    <property type="project" value="InterPro"/>
</dbReference>
<evidence type="ECO:0000256" key="3">
    <source>
        <dbReference type="SAM" id="Phobius"/>
    </source>
</evidence>
<feature type="transmembrane region" description="Helical" evidence="3">
    <location>
        <begin position="240"/>
        <end position="260"/>
    </location>
</feature>
<comment type="subcellular location">
    <subcellularLocation>
        <location evidence="1">Membrane</location>
        <topology evidence="1">Multi-pass membrane protein</topology>
    </subcellularLocation>
</comment>
<feature type="transmembrane region" description="Helical" evidence="3">
    <location>
        <begin position="165"/>
        <end position="183"/>
    </location>
</feature>
<evidence type="ECO:0000256" key="2">
    <source>
        <dbReference type="ARBA" id="ARBA00006727"/>
    </source>
</evidence>
<dbReference type="SUPFAM" id="SSF103473">
    <property type="entry name" value="MFS general substrate transporter"/>
    <property type="match status" value="1"/>
</dbReference>
<name>A0A4S4LSX7_9AGAM</name>
<keyword evidence="3" id="KW-0472">Membrane</keyword>
<keyword evidence="3" id="KW-0812">Transmembrane</keyword>
<dbReference type="OrthoDB" id="6509908at2759"/>
<dbReference type="InterPro" id="IPR036259">
    <property type="entry name" value="MFS_trans_sf"/>
</dbReference>
<evidence type="ECO:0008006" key="6">
    <source>
        <dbReference type="Google" id="ProtNLM"/>
    </source>
</evidence>
<protein>
    <recommendedName>
        <fullName evidence="6">Major facilitator superfamily (MFS) profile domain-containing protein</fullName>
    </recommendedName>
</protein>
<keyword evidence="5" id="KW-1185">Reference proteome</keyword>
<dbReference type="Pfam" id="PF07690">
    <property type="entry name" value="MFS_1"/>
    <property type="match status" value="1"/>
</dbReference>
<dbReference type="GO" id="GO:0016020">
    <property type="term" value="C:membrane"/>
    <property type="evidence" value="ECO:0007669"/>
    <property type="project" value="UniProtKB-SubCell"/>
</dbReference>
<proteinExistence type="inferred from homology"/>
<dbReference type="PANTHER" id="PTHR11360:SF234">
    <property type="entry name" value="MFS-TYPE TRANSPORTER DBAD-RELATED"/>
    <property type="match status" value="1"/>
</dbReference>
<dbReference type="Gene3D" id="1.20.1250.20">
    <property type="entry name" value="MFS general substrate transporter like domains"/>
    <property type="match status" value="1"/>
</dbReference>
<feature type="transmembrane region" description="Helical" evidence="3">
    <location>
        <begin position="41"/>
        <end position="63"/>
    </location>
</feature>
<comment type="similarity">
    <text evidence="2">Belongs to the major facilitator superfamily. Monocarboxylate porter (TC 2.A.1.13) family.</text>
</comment>